<protein>
    <submittedName>
        <fullName evidence="3">GSCFA domain-containing protein</fullName>
    </submittedName>
</protein>
<sequence length="433" mass="47537">MNPYEQLDEKAFWALAVARAGGATTDGIWKPKFGITPTTRVVTYGSCFAQHIGRSLAERGYRWLNTEPAPPGLSAENARKYNYGIFSGRTGNIYTVSLLLQWVRWALGDATPPDEIWEQDGRFHDPFRPRIEPGGFASREELEGSRAMALEAFRLALSKAGVMVFTLGLTESWFHRQAGHEYPMCPGTAAGTFDPQLHGFVNQDYPFIRQSLVEAIARIRAHNRKMRFLLTVSPVPLTATMSGQHVVVATTESKSILRAVAGSVAREHAYVDYFPSYEIITAPAFGASFFEANQRTVTRAGVDRVMRAFFAAMDGEAAAGGEAPRAAAVPPGEAEDWSAKRRSGRVRRRVPCRKAGWRVKLCIRVTATPAACAAGGTGRRRTRGASIGLLRLARQWPGRTGGRRRRAGPGHGQGGARYRVHQRRVAGRAAGRL</sequence>
<evidence type="ECO:0000259" key="2">
    <source>
        <dbReference type="Pfam" id="PF08885"/>
    </source>
</evidence>
<proteinExistence type="predicted"/>
<reference evidence="3 4" key="1">
    <citation type="submission" date="2020-05" db="EMBL/GenBank/DDBJ databases">
        <title>Ramlibacter rhizophilus sp. nov., isolated from rhizosphere soil of national flower Mugunghwa from South Korea.</title>
        <authorList>
            <person name="Zheng-Fei Y."/>
            <person name="Huan T."/>
        </authorList>
    </citation>
    <scope>NUCLEOTIDE SEQUENCE [LARGE SCALE GENOMIC DNA]</scope>
    <source>
        <strain evidence="3 4">H242</strain>
    </source>
</reference>
<organism evidence="3 4">
    <name type="scientific">Ramlibacter terrae</name>
    <dbReference type="NCBI Taxonomy" id="2732511"/>
    <lineage>
        <taxon>Bacteria</taxon>
        <taxon>Pseudomonadati</taxon>
        <taxon>Pseudomonadota</taxon>
        <taxon>Betaproteobacteria</taxon>
        <taxon>Burkholderiales</taxon>
        <taxon>Comamonadaceae</taxon>
        <taxon>Ramlibacter</taxon>
    </lineage>
</organism>
<accession>A0ABX6P261</accession>
<evidence type="ECO:0000313" key="4">
    <source>
        <dbReference type="Proteomes" id="UP000500826"/>
    </source>
</evidence>
<evidence type="ECO:0000256" key="1">
    <source>
        <dbReference type="SAM" id="MobiDB-lite"/>
    </source>
</evidence>
<dbReference type="Pfam" id="PF08885">
    <property type="entry name" value="GSCFA"/>
    <property type="match status" value="1"/>
</dbReference>
<dbReference type="EMBL" id="CP053418">
    <property type="protein sequence ID" value="QJW83408.1"/>
    <property type="molecule type" value="Genomic_DNA"/>
</dbReference>
<keyword evidence="4" id="KW-1185">Reference proteome</keyword>
<gene>
    <name evidence="3" type="ORF">HK414_02025</name>
</gene>
<feature type="region of interest" description="Disordered" evidence="1">
    <location>
        <begin position="398"/>
        <end position="433"/>
    </location>
</feature>
<dbReference type="InterPro" id="IPR014982">
    <property type="entry name" value="GSCFA"/>
</dbReference>
<evidence type="ECO:0000313" key="3">
    <source>
        <dbReference type="EMBL" id="QJW83408.1"/>
    </source>
</evidence>
<feature type="domain" description="GSCFA" evidence="2">
    <location>
        <begin position="40"/>
        <end position="309"/>
    </location>
</feature>
<name>A0ABX6P261_9BURK</name>
<dbReference type="Proteomes" id="UP000500826">
    <property type="component" value="Chromosome"/>
</dbReference>